<feature type="transmembrane region" description="Helical" evidence="2">
    <location>
        <begin position="318"/>
        <end position="337"/>
    </location>
</feature>
<evidence type="ECO:0000256" key="1">
    <source>
        <dbReference type="ARBA" id="ARBA00009617"/>
    </source>
</evidence>
<evidence type="ECO:0000313" key="4">
    <source>
        <dbReference type="Proteomes" id="UP000256845"/>
    </source>
</evidence>
<dbReference type="GO" id="GO:0008643">
    <property type="term" value="P:carbohydrate transport"/>
    <property type="evidence" value="ECO:0007669"/>
    <property type="project" value="InterPro"/>
</dbReference>
<feature type="transmembrane region" description="Helical" evidence="2">
    <location>
        <begin position="83"/>
        <end position="103"/>
    </location>
</feature>
<dbReference type="GO" id="GO:0015293">
    <property type="term" value="F:symporter activity"/>
    <property type="evidence" value="ECO:0007669"/>
    <property type="project" value="InterPro"/>
</dbReference>
<dbReference type="InterPro" id="IPR039672">
    <property type="entry name" value="MFS_2"/>
</dbReference>
<proteinExistence type="inferred from homology"/>
<comment type="caution">
    <text evidence="3">The sequence shown here is derived from an EMBL/GenBank/DDBJ whole genome shotgun (WGS) entry which is preliminary data.</text>
</comment>
<evidence type="ECO:0000256" key="2">
    <source>
        <dbReference type="SAM" id="Phobius"/>
    </source>
</evidence>
<sequence length="444" mass="47388">MSASSNFVKLIDRAQLALYGAPAFALAIPLIPAQVLLPEFYAANTAVALSAVGLALLLARGLDFLTDPLIGALVDRSLMAGRGLRRMIGGGAMLCGGSLYQLFTPEPGATALYLFIWSALLFCGWSFIQIPYTVYAARLSAVPKDRLRLNGAREAAGILGIMAASIFVAIWAVDDPARQLRDLALLTMIAGGGALLFFLWFMPVLRAAPDDFPIKRDGWFSMLGFAPARRLVSAWFLNGIANGLPAVCFPLYLALILEGSSTEKGIALMLYFLSAVLAVPVWVRLSSSVATHRVWCWAMILACMAFALVPFLGPGDMVFFSLVCLVTGIAFGADLALPPAIQADVSDWDRDQNGRDRAGSLFALWGMTTKLALGLAAGIALPVLQWAGVSAGAESATEAGKTALILIYSGMPVVIKISAICLVWSFPNAYRPMMHPTGFSGERE</sequence>
<dbReference type="AlphaFoldDB" id="A0A3D9H8G3"/>
<dbReference type="PANTHER" id="PTHR11328">
    <property type="entry name" value="MAJOR FACILITATOR SUPERFAMILY DOMAIN-CONTAINING PROTEIN"/>
    <property type="match status" value="1"/>
</dbReference>
<feature type="transmembrane region" description="Helical" evidence="2">
    <location>
        <begin position="41"/>
        <end position="62"/>
    </location>
</feature>
<dbReference type="RefSeq" id="WP_147301062.1">
    <property type="nucleotide sequence ID" value="NZ_QRDW01000011.1"/>
</dbReference>
<protein>
    <submittedName>
        <fullName evidence="3">Na+/melibiose symporter-like transporter</fullName>
    </submittedName>
</protein>
<accession>A0A3D9H8G3</accession>
<keyword evidence="2" id="KW-0472">Membrane</keyword>
<dbReference type="Gene3D" id="1.20.1250.20">
    <property type="entry name" value="MFS general substrate transporter like domains"/>
    <property type="match status" value="1"/>
</dbReference>
<dbReference type="InterPro" id="IPR036259">
    <property type="entry name" value="MFS_trans_sf"/>
</dbReference>
<feature type="transmembrane region" description="Helical" evidence="2">
    <location>
        <begin position="403"/>
        <end position="426"/>
    </location>
</feature>
<evidence type="ECO:0000313" key="3">
    <source>
        <dbReference type="EMBL" id="RED45792.1"/>
    </source>
</evidence>
<dbReference type="SUPFAM" id="SSF103473">
    <property type="entry name" value="MFS general substrate transporter"/>
    <property type="match status" value="1"/>
</dbReference>
<feature type="transmembrane region" description="Helical" evidence="2">
    <location>
        <begin position="16"/>
        <end position="35"/>
    </location>
</feature>
<feature type="transmembrane region" description="Helical" evidence="2">
    <location>
        <begin position="155"/>
        <end position="173"/>
    </location>
</feature>
<dbReference type="Pfam" id="PF13347">
    <property type="entry name" value="MFS_2"/>
    <property type="match status" value="1"/>
</dbReference>
<gene>
    <name evidence="3" type="ORF">DFP90_11139</name>
</gene>
<keyword evidence="2" id="KW-0812">Transmembrane</keyword>
<keyword evidence="2" id="KW-1133">Transmembrane helix</keyword>
<keyword evidence="4" id="KW-1185">Reference proteome</keyword>
<feature type="transmembrane region" description="Helical" evidence="2">
    <location>
        <begin position="185"/>
        <end position="205"/>
    </location>
</feature>
<organism evidence="3 4">
    <name type="scientific">Aestuariispira insulae</name>
    <dbReference type="NCBI Taxonomy" id="1461337"/>
    <lineage>
        <taxon>Bacteria</taxon>
        <taxon>Pseudomonadati</taxon>
        <taxon>Pseudomonadota</taxon>
        <taxon>Alphaproteobacteria</taxon>
        <taxon>Rhodospirillales</taxon>
        <taxon>Kiloniellaceae</taxon>
        <taxon>Aestuariispira</taxon>
    </lineage>
</organism>
<reference evidence="3 4" key="1">
    <citation type="submission" date="2018-07" db="EMBL/GenBank/DDBJ databases">
        <title>Genomic Encyclopedia of Type Strains, Phase III (KMG-III): the genomes of soil and plant-associated and newly described type strains.</title>
        <authorList>
            <person name="Whitman W."/>
        </authorList>
    </citation>
    <scope>NUCLEOTIDE SEQUENCE [LARGE SCALE GENOMIC DNA]</scope>
    <source>
        <strain evidence="3 4">CECT 8488</strain>
    </source>
</reference>
<dbReference type="EMBL" id="QRDW01000011">
    <property type="protein sequence ID" value="RED45792.1"/>
    <property type="molecule type" value="Genomic_DNA"/>
</dbReference>
<name>A0A3D9H8G3_9PROT</name>
<dbReference type="OrthoDB" id="181905at2"/>
<dbReference type="Proteomes" id="UP000256845">
    <property type="component" value="Unassembled WGS sequence"/>
</dbReference>
<feature type="transmembrane region" description="Helical" evidence="2">
    <location>
        <begin position="265"/>
        <end position="283"/>
    </location>
</feature>
<feature type="transmembrane region" description="Helical" evidence="2">
    <location>
        <begin position="295"/>
        <end position="312"/>
    </location>
</feature>
<comment type="similarity">
    <text evidence="1">Belongs to the sodium:galactoside symporter (TC 2.A.2) family.</text>
</comment>
<feature type="transmembrane region" description="Helical" evidence="2">
    <location>
        <begin position="115"/>
        <end position="135"/>
    </location>
</feature>
<feature type="transmembrane region" description="Helical" evidence="2">
    <location>
        <begin position="231"/>
        <end position="253"/>
    </location>
</feature>
<feature type="transmembrane region" description="Helical" evidence="2">
    <location>
        <begin position="358"/>
        <end position="383"/>
    </location>
</feature>
<dbReference type="GO" id="GO:0005886">
    <property type="term" value="C:plasma membrane"/>
    <property type="evidence" value="ECO:0007669"/>
    <property type="project" value="TreeGrafter"/>
</dbReference>
<dbReference type="PANTHER" id="PTHR11328:SF28">
    <property type="entry name" value="MAJOR FACILITATOR SUPERFAMILY DOMAIN-CONTAINING PROTEIN 12"/>
    <property type="match status" value="1"/>
</dbReference>